<dbReference type="WBParaSite" id="TTAC_0001030001-mRNA-1">
    <property type="protein sequence ID" value="TTAC_0001030001-mRNA-1"/>
    <property type="gene ID" value="TTAC_0001030001"/>
</dbReference>
<name>A0A0R3X9S5_HYDTA</name>
<sequence>MQTDGNQNSSSGVSPEDYEIADLLLQTVDAKISKSKELRKYVLLNQLRRKALSYIIRLFITNSHRRAALEAAVL</sequence>
<dbReference type="EMBL" id="UYWX01021506">
    <property type="protein sequence ID" value="VDM35265.1"/>
    <property type="molecule type" value="Genomic_DNA"/>
</dbReference>
<proteinExistence type="predicted"/>
<gene>
    <name evidence="1" type="ORF">TTAC_LOCUS10285</name>
</gene>
<protein>
    <submittedName>
        <fullName evidence="3">30S ribosomal protein S15</fullName>
    </submittedName>
</protein>
<dbReference type="OrthoDB" id="10491055at2759"/>
<keyword evidence="2" id="KW-1185">Reference proteome</keyword>
<dbReference type="Proteomes" id="UP000274429">
    <property type="component" value="Unassembled WGS sequence"/>
</dbReference>
<evidence type="ECO:0000313" key="1">
    <source>
        <dbReference type="EMBL" id="VDM35265.1"/>
    </source>
</evidence>
<reference evidence="3" key="1">
    <citation type="submission" date="2017-02" db="UniProtKB">
        <authorList>
            <consortium name="WormBaseParasite"/>
        </authorList>
    </citation>
    <scope>IDENTIFICATION</scope>
</reference>
<accession>A0A0R3X9S5</accession>
<organism evidence="3">
    <name type="scientific">Hydatigena taeniaeformis</name>
    <name type="common">Feline tapeworm</name>
    <name type="synonym">Taenia taeniaeformis</name>
    <dbReference type="NCBI Taxonomy" id="6205"/>
    <lineage>
        <taxon>Eukaryota</taxon>
        <taxon>Metazoa</taxon>
        <taxon>Spiralia</taxon>
        <taxon>Lophotrochozoa</taxon>
        <taxon>Platyhelminthes</taxon>
        <taxon>Cestoda</taxon>
        <taxon>Eucestoda</taxon>
        <taxon>Cyclophyllidea</taxon>
        <taxon>Taeniidae</taxon>
        <taxon>Hydatigera</taxon>
    </lineage>
</organism>
<evidence type="ECO:0000313" key="2">
    <source>
        <dbReference type="Proteomes" id="UP000274429"/>
    </source>
</evidence>
<evidence type="ECO:0000313" key="3">
    <source>
        <dbReference type="WBParaSite" id="TTAC_0001030001-mRNA-1"/>
    </source>
</evidence>
<dbReference type="AlphaFoldDB" id="A0A0R3X9S5"/>
<reference evidence="1 2" key="2">
    <citation type="submission" date="2018-11" db="EMBL/GenBank/DDBJ databases">
        <authorList>
            <consortium name="Pathogen Informatics"/>
        </authorList>
    </citation>
    <scope>NUCLEOTIDE SEQUENCE [LARGE SCALE GENOMIC DNA]</scope>
</reference>